<dbReference type="EMBL" id="STGV01000003">
    <property type="protein sequence ID" value="THV23236.1"/>
    <property type="molecule type" value="Genomic_DNA"/>
</dbReference>
<organism evidence="1 2">
    <name type="scientific">Peteryoungia ipomoeae</name>
    <dbReference type="NCBI Taxonomy" id="1210932"/>
    <lineage>
        <taxon>Bacteria</taxon>
        <taxon>Pseudomonadati</taxon>
        <taxon>Pseudomonadota</taxon>
        <taxon>Alphaproteobacteria</taxon>
        <taxon>Hyphomicrobiales</taxon>
        <taxon>Rhizobiaceae</taxon>
        <taxon>Peteryoungia</taxon>
    </lineage>
</organism>
<protein>
    <submittedName>
        <fullName evidence="1">Uncharacterized protein</fullName>
    </submittedName>
</protein>
<reference evidence="1 2" key="1">
    <citation type="submission" date="2019-04" db="EMBL/GenBank/DDBJ databases">
        <title>Genome sequence of strain shin9-1.</title>
        <authorList>
            <person name="Gao J."/>
            <person name="Sun J."/>
        </authorList>
    </citation>
    <scope>NUCLEOTIDE SEQUENCE [LARGE SCALE GENOMIC DNA]</scope>
    <source>
        <strain evidence="2">shin9-1</strain>
    </source>
</reference>
<proteinExistence type="predicted"/>
<evidence type="ECO:0000313" key="1">
    <source>
        <dbReference type="EMBL" id="THV23236.1"/>
    </source>
</evidence>
<comment type="caution">
    <text evidence="1">The sequence shown here is derived from an EMBL/GenBank/DDBJ whole genome shotgun (WGS) entry which is preliminary data.</text>
</comment>
<dbReference type="RefSeq" id="WP_136598678.1">
    <property type="nucleotide sequence ID" value="NZ_STGV01000003.1"/>
</dbReference>
<keyword evidence="2" id="KW-1185">Reference proteome</keyword>
<dbReference type="Proteomes" id="UP000308828">
    <property type="component" value="Unassembled WGS sequence"/>
</dbReference>
<gene>
    <name evidence="1" type="ORF">FAA97_11560</name>
</gene>
<dbReference type="AlphaFoldDB" id="A0A4V4HMS7"/>
<name>A0A4V4HMS7_9HYPH</name>
<accession>A0A4V4HMS7</accession>
<evidence type="ECO:0000313" key="2">
    <source>
        <dbReference type="Proteomes" id="UP000308828"/>
    </source>
</evidence>
<sequence>MAQLIFLGLLVGGAWLLYNRFVADAKKLAARSRAEERERENDAVGTLVKDEVTGEYRLKKHDQQS</sequence>